<feature type="transmembrane region" description="Helical" evidence="9">
    <location>
        <begin position="131"/>
        <end position="157"/>
    </location>
</feature>
<dbReference type="EMBL" id="JACIIU010000005">
    <property type="protein sequence ID" value="MBB6260999.1"/>
    <property type="molecule type" value="Genomic_DNA"/>
</dbReference>
<evidence type="ECO:0000256" key="4">
    <source>
        <dbReference type="ARBA" id="ARBA00022519"/>
    </source>
</evidence>
<dbReference type="InterPro" id="IPR055348">
    <property type="entry name" value="DctQ"/>
</dbReference>
<dbReference type="GO" id="GO:0022857">
    <property type="term" value="F:transmembrane transporter activity"/>
    <property type="evidence" value="ECO:0007669"/>
    <property type="project" value="UniProtKB-UniRule"/>
</dbReference>
<evidence type="ECO:0000256" key="6">
    <source>
        <dbReference type="ARBA" id="ARBA00022989"/>
    </source>
</evidence>
<dbReference type="GO" id="GO:0015740">
    <property type="term" value="P:C4-dicarboxylate transport"/>
    <property type="evidence" value="ECO:0007669"/>
    <property type="project" value="TreeGrafter"/>
</dbReference>
<evidence type="ECO:0000256" key="7">
    <source>
        <dbReference type="ARBA" id="ARBA00023136"/>
    </source>
</evidence>
<dbReference type="Proteomes" id="UP000555393">
    <property type="component" value="Unassembled WGS sequence"/>
</dbReference>
<dbReference type="PANTHER" id="PTHR35011:SF2">
    <property type="entry name" value="2,3-DIKETO-L-GULONATE TRAP TRANSPORTER SMALL PERMEASE PROTEIN YIAM"/>
    <property type="match status" value="1"/>
</dbReference>
<dbReference type="PANTHER" id="PTHR35011">
    <property type="entry name" value="2,3-DIKETO-L-GULONATE TRAP TRANSPORTER SMALL PERMEASE PROTEIN YIAM"/>
    <property type="match status" value="1"/>
</dbReference>
<evidence type="ECO:0000256" key="3">
    <source>
        <dbReference type="ARBA" id="ARBA00022475"/>
    </source>
</evidence>
<gene>
    <name evidence="11" type="ORF">FHS77_001547</name>
</gene>
<keyword evidence="4 9" id="KW-0997">Cell inner membrane</keyword>
<comment type="function">
    <text evidence="9">Part of the tripartite ATP-independent periplasmic (TRAP) transport system.</text>
</comment>
<dbReference type="RefSeq" id="WP_184221959.1">
    <property type="nucleotide sequence ID" value="NZ_JACIIU010000005.1"/>
</dbReference>
<keyword evidence="12" id="KW-1185">Reference proteome</keyword>
<dbReference type="AlphaFoldDB" id="A0A841LZF5"/>
<keyword evidence="7 9" id="KW-0472">Membrane</keyword>
<name>A0A841LZF5_9HYPH</name>
<evidence type="ECO:0000313" key="11">
    <source>
        <dbReference type="EMBL" id="MBB6260999.1"/>
    </source>
</evidence>
<accession>A0A841LZF5</accession>
<evidence type="ECO:0000256" key="9">
    <source>
        <dbReference type="RuleBase" id="RU369079"/>
    </source>
</evidence>
<comment type="caution">
    <text evidence="11">The sequence shown here is derived from an EMBL/GenBank/DDBJ whole genome shotgun (WGS) entry which is preliminary data.</text>
</comment>
<comment type="similarity">
    <text evidence="8 9">Belongs to the TRAP transporter small permease family.</text>
</comment>
<dbReference type="Pfam" id="PF04290">
    <property type="entry name" value="DctQ"/>
    <property type="match status" value="1"/>
</dbReference>
<proteinExistence type="inferred from homology"/>
<keyword evidence="6 9" id="KW-1133">Transmembrane helix</keyword>
<evidence type="ECO:0000256" key="8">
    <source>
        <dbReference type="ARBA" id="ARBA00038436"/>
    </source>
</evidence>
<organism evidence="11 12">
    <name type="scientific">Paenochrobactrum gallinarii</name>
    <dbReference type="NCBI Taxonomy" id="643673"/>
    <lineage>
        <taxon>Bacteria</taxon>
        <taxon>Pseudomonadati</taxon>
        <taxon>Pseudomonadota</taxon>
        <taxon>Alphaproteobacteria</taxon>
        <taxon>Hyphomicrobiales</taxon>
        <taxon>Brucellaceae</taxon>
        <taxon>Paenochrobactrum</taxon>
    </lineage>
</organism>
<feature type="transmembrane region" description="Helical" evidence="9">
    <location>
        <begin position="12"/>
        <end position="30"/>
    </location>
</feature>
<dbReference type="InterPro" id="IPR007387">
    <property type="entry name" value="TRAP_DctQ"/>
</dbReference>
<reference evidence="11 12" key="1">
    <citation type="submission" date="2020-08" db="EMBL/GenBank/DDBJ databases">
        <title>Genomic Encyclopedia of Type Strains, Phase IV (KMG-IV): sequencing the most valuable type-strain genomes for metagenomic binning, comparative biology and taxonomic classification.</title>
        <authorList>
            <person name="Goeker M."/>
        </authorList>
    </citation>
    <scope>NUCLEOTIDE SEQUENCE [LARGE SCALE GENOMIC DNA]</scope>
    <source>
        <strain evidence="11 12">DSM 22336</strain>
    </source>
</reference>
<evidence type="ECO:0000256" key="5">
    <source>
        <dbReference type="ARBA" id="ARBA00022692"/>
    </source>
</evidence>
<evidence type="ECO:0000313" key="12">
    <source>
        <dbReference type="Proteomes" id="UP000555393"/>
    </source>
</evidence>
<feature type="transmembrane region" description="Helical" evidence="9">
    <location>
        <begin position="89"/>
        <end position="111"/>
    </location>
</feature>
<feature type="domain" description="Tripartite ATP-independent periplasmic transporters DctQ component" evidence="10">
    <location>
        <begin position="26"/>
        <end position="156"/>
    </location>
</feature>
<dbReference type="GO" id="GO:0005886">
    <property type="term" value="C:plasma membrane"/>
    <property type="evidence" value="ECO:0007669"/>
    <property type="project" value="UniProtKB-SubCell"/>
</dbReference>
<keyword evidence="5 9" id="KW-0812">Transmembrane</keyword>
<sequence>MIKLNRVINRLTDFTGWIALGFLAFMMFGITLDVVLRALTGKPVPGLFEMSEMSMVMVVFMGLGWAQSDDAHIRVTMLTDKFSPTWQRLVTTLAWLLAALALLMLAYPSTLEAIYSFSIREFRWGYFQVPIWWAKIAVAIGLWLAVVQTLLHALLVLTGRDPHRQKPVTASSQEL</sequence>
<evidence type="ECO:0000256" key="1">
    <source>
        <dbReference type="ARBA" id="ARBA00004429"/>
    </source>
</evidence>
<protein>
    <recommendedName>
        <fullName evidence="9">TRAP transporter small permease protein</fullName>
    </recommendedName>
</protein>
<feature type="transmembrane region" description="Helical" evidence="9">
    <location>
        <begin position="50"/>
        <end position="68"/>
    </location>
</feature>
<comment type="subcellular location">
    <subcellularLocation>
        <location evidence="1 9">Cell inner membrane</location>
        <topology evidence="1 9">Multi-pass membrane protein</topology>
    </subcellularLocation>
</comment>
<keyword evidence="3" id="KW-1003">Cell membrane</keyword>
<comment type="subunit">
    <text evidence="9">The complex comprises the extracytoplasmic solute receptor protein and the two transmembrane proteins.</text>
</comment>
<evidence type="ECO:0000256" key="2">
    <source>
        <dbReference type="ARBA" id="ARBA00022448"/>
    </source>
</evidence>
<evidence type="ECO:0000259" key="10">
    <source>
        <dbReference type="Pfam" id="PF04290"/>
    </source>
</evidence>
<keyword evidence="2 9" id="KW-0813">Transport</keyword>